<evidence type="ECO:0000313" key="1">
    <source>
        <dbReference type="EMBL" id="KAF7429341.1"/>
    </source>
</evidence>
<keyword evidence="2" id="KW-1185">Reference proteome</keyword>
<protein>
    <submittedName>
        <fullName evidence="1">Uncharacterized protein</fullName>
    </submittedName>
</protein>
<name>A0A834P5J2_VESPE</name>
<proteinExistence type="predicted"/>
<reference evidence="1" key="1">
    <citation type="journal article" date="2020" name="G3 (Bethesda)">
        <title>High-Quality Assemblies for Three Invasive Social Wasps from the &lt;i&gt;Vespula&lt;/i&gt; Genus.</title>
        <authorList>
            <person name="Harrop T.W.R."/>
            <person name="Guhlin J."/>
            <person name="McLaughlin G.M."/>
            <person name="Permina E."/>
            <person name="Stockwell P."/>
            <person name="Gilligan J."/>
            <person name="Le Lec M.F."/>
            <person name="Gruber M.A.M."/>
            <person name="Quinn O."/>
            <person name="Lovegrove M."/>
            <person name="Duncan E.J."/>
            <person name="Remnant E.J."/>
            <person name="Van Eeckhoven J."/>
            <person name="Graham B."/>
            <person name="Knapp R.A."/>
            <person name="Langford K.W."/>
            <person name="Kronenberg Z."/>
            <person name="Press M.O."/>
            <person name="Eacker S.M."/>
            <person name="Wilson-Rankin E.E."/>
            <person name="Purcell J."/>
            <person name="Lester P.J."/>
            <person name="Dearden P.K."/>
        </authorList>
    </citation>
    <scope>NUCLEOTIDE SEQUENCE</scope>
    <source>
        <strain evidence="1">Volc-1</strain>
    </source>
</reference>
<comment type="caution">
    <text evidence="1">The sequence shown here is derived from an EMBL/GenBank/DDBJ whole genome shotgun (WGS) entry which is preliminary data.</text>
</comment>
<gene>
    <name evidence="1" type="ORF">H0235_005739</name>
</gene>
<organism evidence="1 2">
    <name type="scientific">Vespula pensylvanica</name>
    <name type="common">Western yellow jacket</name>
    <name type="synonym">Wasp</name>
    <dbReference type="NCBI Taxonomy" id="30213"/>
    <lineage>
        <taxon>Eukaryota</taxon>
        <taxon>Metazoa</taxon>
        <taxon>Ecdysozoa</taxon>
        <taxon>Arthropoda</taxon>
        <taxon>Hexapoda</taxon>
        <taxon>Insecta</taxon>
        <taxon>Pterygota</taxon>
        <taxon>Neoptera</taxon>
        <taxon>Endopterygota</taxon>
        <taxon>Hymenoptera</taxon>
        <taxon>Apocrita</taxon>
        <taxon>Aculeata</taxon>
        <taxon>Vespoidea</taxon>
        <taxon>Vespidae</taxon>
        <taxon>Vespinae</taxon>
        <taxon>Vespula</taxon>
    </lineage>
</organism>
<dbReference type="Proteomes" id="UP000600918">
    <property type="component" value="Unassembled WGS sequence"/>
</dbReference>
<evidence type="ECO:0000313" key="2">
    <source>
        <dbReference type="Proteomes" id="UP000600918"/>
    </source>
</evidence>
<accession>A0A834P5J2</accession>
<dbReference type="AlphaFoldDB" id="A0A834P5J2"/>
<dbReference type="EMBL" id="JACSDY010000004">
    <property type="protein sequence ID" value="KAF7429341.1"/>
    <property type="molecule type" value="Genomic_DNA"/>
</dbReference>
<sequence>MNSKQARTSSRKDSEQYKAITRAEFESTDTIVLLDNVTAKEKTIIGVFGRLQANLGRCQVVVLTNVPTLSMIDEPVELRKGIQKNKMGDGWK</sequence>